<proteinExistence type="predicted"/>
<keyword evidence="1" id="KW-0472">Membrane</keyword>
<evidence type="ECO:0000313" key="2">
    <source>
        <dbReference type="EMBL" id="SCG18396.1"/>
    </source>
</evidence>
<dbReference type="Proteomes" id="UP000198251">
    <property type="component" value="Chromosome I"/>
</dbReference>
<gene>
    <name evidence="2" type="ORF">GA0070610_4739</name>
</gene>
<protein>
    <submittedName>
        <fullName evidence="2">Uncharacterized protein</fullName>
    </submittedName>
</protein>
<name>A0A1C5GH16_MICEH</name>
<dbReference type="RefSeq" id="WP_089002012.1">
    <property type="nucleotide sequence ID" value="NZ_LT607733.1"/>
</dbReference>
<feature type="transmembrane region" description="Helical" evidence="1">
    <location>
        <begin position="37"/>
        <end position="60"/>
    </location>
</feature>
<dbReference type="EMBL" id="LT607733">
    <property type="protein sequence ID" value="SCG18396.1"/>
    <property type="molecule type" value="Genomic_DNA"/>
</dbReference>
<evidence type="ECO:0000256" key="1">
    <source>
        <dbReference type="SAM" id="Phobius"/>
    </source>
</evidence>
<keyword evidence="1" id="KW-0812">Transmembrane</keyword>
<dbReference type="AlphaFoldDB" id="A0A1C5GH16"/>
<accession>A0A1C5GH16</accession>
<keyword evidence="3" id="KW-1185">Reference proteome</keyword>
<reference evidence="2 3" key="1">
    <citation type="submission" date="2016-06" db="EMBL/GenBank/DDBJ databases">
        <authorList>
            <person name="Kjaerup R.B."/>
            <person name="Dalgaard T.S."/>
            <person name="Juul-Madsen H.R."/>
        </authorList>
    </citation>
    <scope>NUCLEOTIDE SEQUENCE [LARGE SCALE GENOMIC DNA]</scope>
    <source>
        <strain evidence="2 3">DSM 43913</strain>
    </source>
</reference>
<organism evidence="2 3">
    <name type="scientific">Micromonospora echinofusca</name>
    <dbReference type="NCBI Taxonomy" id="47858"/>
    <lineage>
        <taxon>Bacteria</taxon>
        <taxon>Bacillati</taxon>
        <taxon>Actinomycetota</taxon>
        <taxon>Actinomycetes</taxon>
        <taxon>Micromonosporales</taxon>
        <taxon>Micromonosporaceae</taxon>
        <taxon>Micromonospora</taxon>
    </lineage>
</organism>
<evidence type="ECO:0000313" key="3">
    <source>
        <dbReference type="Proteomes" id="UP000198251"/>
    </source>
</evidence>
<dbReference type="GeneID" id="95804429"/>
<sequence>MRDEPRFVEQLHRDLRDVRWPEPAEIRARARRRSRRTALTAAVAVLVVVSGSAVAVGEWAGRRDAPPAPVAAATAASPTTAGPAEIPQDALLAPADLPLRTGVQLGEAGLMEPVRVDPVLESCGRERGVPSAAPTSRYSRSQTLLWAPVSPVTRGPALTQDVYRVHPGQGRLVFGLVGLLLNACAEWQLTKSTLFGGSPVATTQTHRWETSISGFAGDESVMLRHVSMPSRLRVSGKVAAADEAVEVTMVVRVGDLVTVVALSPGTLEDTAAGTRPGGLSSADLQTLGRTAARRMCASANPGC</sequence>
<keyword evidence="1" id="KW-1133">Transmembrane helix</keyword>